<sequence>MHISCEICAPSIYNGVRPKVPDFMLNWIPECDDSSEHPTAAELYNLFLDILNKLYLNIVDNDLHSQSCYIGQYIHTLRGLHDLLEEIKSGKFSDPNLLKH</sequence>
<comment type="caution">
    <text evidence="1">The sequence shown here is derived from an EMBL/GenBank/DDBJ whole genome shotgun (WGS) entry which is preliminary data.</text>
</comment>
<gene>
    <name evidence="1" type="ORF">Glove_84g135</name>
</gene>
<proteinExistence type="predicted"/>
<keyword evidence="2" id="KW-1185">Reference proteome</keyword>
<dbReference type="AlphaFoldDB" id="A0A397J760"/>
<reference evidence="1 2" key="1">
    <citation type="submission" date="2018-08" db="EMBL/GenBank/DDBJ databases">
        <title>Genome and evolution of the arbuscular mycorrhizal fungus Diversispora epigaea (formerly Glomus versiforme) and its bacterial endosymbionts.</title>
        <authorList>
            <person name="Sun X."/>
            <person name="Fei Z."/>
            <person name="Harrison M."/>
        </authorList>
    </citation>
    <scope>NUCLEOTIDE SEQUENCE [LARGE SCALE GENOMIC DNA]</scope>
    <source>
        <strain evidence="1 2">IT104</strain>
    </source>
</reference>
<dbReference type="EMBL" id="PQFF01000080">
    <property type="protein sequence ID" value="RHZ84179.1"/>
    <property type="molecule type" value="Genomic_DNA"/>
</dbReference>
<accession>A0A397J760</accession>
<name>A0A397J760_9GLOM</name>
<organism evidence="1 2">
    <name type="scientific">Diversispora epigaea</name>
    <dbReference type="NCBI Taxonomy" id="1348612"/>
    <lineage>
        <taxon>Eukaryota</taxon>
        <taxon>Fungi</taxon>
        <taxon>Fungi incertae sedis</taxon>
        <taxon>Mucoromycota</taxon>
        <taxon>Glomeromycotina</taxon>
        <taxon>Glomeromycetes</taxon>
        <taxon>Diversisporales</taxon>
        <taxon>Diversisporaceae</taxon>
        <taxon>Diversispora</taxon>
    </lineage>
</organism>
<evidence type="ECO:0000313" key="2">
    <source>
        <dbReference type="Proteomes" id="UP000266861"/>
    </source>
</evidence>
<dbReference type="Proteomes" id="UP000266861">
    <property type="component" value="Unassembled WGS sequence"/>
</dbReference>
<protein>
    <submittedName>
        <fullName evidence="1">Uncharacterized protein</fullName>
    </submittedName>
</protein>
<evidence type="ECO:0000313" key="1">
    <source>
        <dbReference type="EMBL" id="RHZ84179.1"/>
    </source>
</evidence>